<evidence type="ECO:0000313" key="2">
    <source>
        <dbReference type="EMBL" id="KAF6756593.1"/>
    </source>
</evidence>
<proteinExistence type="predicted"/>
<reference evidence="2 3" key="1">
    <citation type="submission" date="2020-07" db="EMBL/GenBank/DDBJ databases">
        <title>Comparative genomics of pyrophilous fungi reveals a link between fire events and developmental genes.</title>
        <authorList>
            <consortium name="DOE Joint Genome Institute"/>
            <person name="Steindorff A.S."/>
            <person name="Carver A."/>
            <person name="Calhoun S."/>
            <person name="Stillman K."/>
            <person name="Liu H."/>
            <person name="Lipzen A."/>
            <person name="Pangilinan J."/>
            <person name="Labutti K."/>
            <person name="Bruns T.D."/>
            <person name="Grigoriev I.V."/>
        </authorList>
    </citation>
    <scope>NUCLEOTIDE SEQUENCE [LARGE SCALE GENOMIC DNA]</scope>
    <source>
        <strain evidence="2 3">CBS 144469</strain>
    </source>
</reference>
<dbReference type="EMBL" id="JACGCI010000025">
    <property type="protein sequence ID" value="KAF6756593.1"/>
    <property type="molecule type" value="Genomic_DNA"/>
</dbReference>
<protein>
    <submittedName>
        <fullName evidence="2">Uncharacterized protein</fullName>
    </submittedName>
</protein>
<feature type="region of interest" description="Disordered" evidence="1">
    <location>
        <begin position="1"/>
        <end position="21"/>
    </location>
</feature>
<feature type="compositionally biased region" description="Basic and acidic residues" evidence="1">
    <location>
        <begin position="12"/>
        <end position="21"/>
    </location>
</feature>
<evidence type="ECO:0000256" key="1">
    <source>
        <dbReference type="SAM" id="MobiDB-lite"/>
    </source>
</evidence>
<feature type="region of interest" description="Disordered" evidence="1">
    <location>
        <begin position="256"/>
        <end position="276"/>
    </location>
</feature>
<dbReference type="Proteomes" id="UP000521943">
    <property type="component" value="Unassembled WGS sequence"/>
</dbReference>
<comment type="caution">
    <text evidence="2">The sequence shown here is derived from an EMBL/GenBank/DDBJ whole genome shotgun (WGS) entry which is preliminary data.</text>
</comment>
<evidence type="ECO:0000313" key="3">
    <source>
        <dbReference type="Proteomes" id="UP000521943"/>
    </source>
</evidence>
<accession>A0A8H6I379</accession>
<organism evidence="2 3">
    <name type="scientific">Ephemerocybe angulata</name>
    <dbReference type="NCBI Taxonomy" id="980116"/>
    <lineage>
        <taxon>Eukaryota</taxon>
        <taxon>Fungi</taxon>
        <taxon>Dikarya</taxon>
        <taxon>Basidiomycota</taxon>
        <taxon>Agaricomycotina</taxon>
        <taxon>Agaricomycetes</taxon>
        <taxon>Agaricomycetidae</taxon>
        <taxon>Agaricales</taxon>
        <taxon>Agaricineae</taxon>
        <taxon>Psathyrellaceae</taxon>
        <taxon>Ephemerocybe</taxon>
    </lineage>
</organism>
<feature type="compositionally biased region" description="Basic and acidic residues" evidence="1">
    <location>
        <begin position="261"/>
        <end position="276"/>
    </location>
</feature>
<gene>
    <name evidence="2" type="ORF">DFP72DRAFT_1115360</name>
</gene>
<name>A0A8H6I379_9AGAR</name>
<keyword evidence="3" id="KW-1185">Reference proteome</keyword>
<dbReference type="AlphaFoldDB" id="A0A8H6I379"/>
<sequence length="276" mass="30648">MMSEEDCGMNDPVDKDRSGAASRDARRIWSDPLYAVTVVMITLYPSYFQTHSVLETNAMHLPWRYGQWDDAGSRLSNWRGFNFGEAPADSRRPGSLQVAFCLGAPSSLHRKDALPNRSTFGANIRRVVLGAKMAISTVALRKSTGIRVPVNSDTVSVRSATTIWRPAAIVLSKAAIFFPASSTKLPYRFQVWLEEGRALGNRELCGPSWTPHSPGKWALRGARAVLREVASLQANILRVFRDGWDMVRAESASIIPGLEDPTSRPSRDDSTRESRR</sequence>